<sequence length="182" mass="20257">MFQDLLSSLKSKLCSDNRGRPDTDLTGKQRVMGKVVNELSCTPEPPGPVTFLFGAGASIGALPPQAQIAGRVKERIRSLEGDEFGSVAMDVRTEIKVDLSALVGVLEAYGSVDHFVYKQLQINGKALSDHLKRVKRAYALFWILEQREKKFDPRYMDFLKKTTELTSVRRKKASSGSPTIMH</sequence>
<evidence type="ECO:0000313" key="1">
    <source>
        <dbReference type="EMBL" id="KAB2932738.1"/>
    </source>
</evidence>
<gene>
    <name evidence="1" type="ORF">F9K24_10190</name>
</gene>
<accession>A0A833H1Z1</accession>
<reference evidence="1 2" key="1">
    <citation type="submission" date="2019-10" db="EMBL/GenBank/DDBJ databases">
        <title>Extracellular Electron Transfer in a Candidatus Methanoperedens spp. Enrichment Culture.</title>
        <authorList>
            <person name="Berger S."/>
            <person name="Rangel Shaw D."/>
            <person name="Berben T."/>
            <person name="In 'T Zandt M."/>
            <person name="Frank J."/>
            <person name="Reimann J."/>
            <person name="Jetten M.S.M."/>
            <person name="Welte C.U."/>
        </authorList>
    </citation>
    <scope>NUCLEOTIDE SEQUENCE [LARGE SCALE GENOMIC DNA]</scope>
    <source>
        <strain evidence="1">SB12</strain>
    </source>
</reference>
<name>A0A833H1Z1_9LEPT</name>
<protein>
    <submittedName>
        <fullName evidence="1">Uncharacterized protein</fullName>
    </submittedName>
</protein>
<dbReference type="EMBL" id="WBUI01000008">
    <property type="protein sequence ID" value="KAB2932738.1"/>
    <property type="molecule type" value="Genomic_DNA"/>
</dbReference>
<organism evidence="1 2">
    <name type="scientific">Leptonema illini</name>
    <dbReference type="NCBI Taxonomy" id="183"/>
    <lineage>
        <taxon>Bacteria</taxon>
        <taxon>Pseudomonadati</taxon>
        <taxon>Spirochaetota</taxon>
        <taxon>Spirochaetia</taxon>
        <taxon>Leptospirales</taxon>
        <taxon>Leptospiraceae</taxon>
        <taxon>Leptonema</taxon>
    </lineage>
</organism>
<evidence type="ECO:0000313" key="2">
    <source>
        <dbReference type="Proteomes" id="UP000460298"/>
    </source>
</evidence>
<dbReference type="AlphaFoldDB" id="A0A833H1Z1"/>
<proteinExistence type="predicted"/>
<dbReference type="Proteomes" id="UP000460298">
    <property type="component" value="Unassembled WGS sequence"/>
</dbReference>
<comment type="caution">
    <text evidence="1">The sequence shown here is derived from an EMBL/GenBank/DDBJ whole genome shotgun (WGS) entry which is preliminary data.</text>
</comment>